<feature type="non-terminal residue" evidence="3">
    <location>
        <position position="392"/>
    </location>
</feature>
<proteinExistence type="predicted"/>
<dbReference type="PANTHER" id="PTHR10039:SF15">
    <property type="entry name" value="NACHT DOMAIN-CONTAINING PROTEIN"/>
    <property type="match status" value="1"/>
</dbReference>
<evidence type="ECO:0000256" key="1">
    <source>
        <dbReference type="ARBA" id="ARBA00022737"/>
    </source>
</evidence>
<organism evidence="3 4">
    <name type="scientific">Polyplosphaeria fusca</name>
    <dbReference type="NCBI Taxonomy" id="682080"/>
    <lineage>
        <taxon>Eukaryota</taxon>
        <taxon>Fungi</taxon>
        <taxon>Dikarya</taxon>
        <taxon>Ascomycota</taxon>
        <taxon>Pezizomycotina</taxon>
        <taxon>Dothideomycetes</taxon>
        <taxon>Pleosporomycetidae</taxon>
        <taxon>Pleosporales</taxon>
        <taxon>Tetraplosphaeriaceae</taxon>
        <taxon>Polyplosphaeria</taxon>
    </lineage>
</organism>
<dbReference type="EMBL" id="ML996181">
    <property type="protein sequence ID" value="KAF2732169.1"/>
    <property type="molecule type" value="Genomic_DNA"/>
</dbReference>
<feature type="domain" description="Nephrocystin 3-like N-terminal" evidence="2">
    <location>
        <begin position="55"/>
        <end position="219"/>
    </location>
</feature>
<dbReference type="AlphaFoldDB" id="A0A9P4QW34"/>
<dbReference type="Proteomes" id="UP000799444">
    <property type="component" value="Unassembled WGS sequence"/>
</dbReference>
<keyword evidence="1" id="KW-0677">Repeat</keyword>
<comment type="caution">
    <text evidence="3">The sequence shown here is derived from an EMBL/GenBank/DDBJ whole genome shotgun (WGS) entry which is preliminary data.</text>
</comment>
<protein>
    <recommendedName>
        <fullName evidence="2">Nephrocystin 3-like N-terminal domain-containing protein</fullName>
    </recommendedName>
</protein>
<dbReference type="Gene3D" id="3.40.50.300">
    <property type="entry name" value="P-loop containing nucleotide triphosphate hydrolases"/>
    <property type="match status" value="1"/>
</dbReference>
<evidence type="ECO:0000313" key="4">
    <source>
        <dbReference type="Proteomes" id="UP000799444"/>
    </source>
</evidence>
<dbReference type="SUPFAM" id="SSF52540">
    <property type="entry name" value="P-loop containing nucleoside triphosphate hydrolases"/>
    <property type="match status" value="1"/>
</dbReference>
<keyword evidence="4" id="KW-1185">Reference proteome</keyword>
<evidence type="ECO:0000259" key="2">
    <source>
        <dbReference type="Pfam" id="PF24883"/>
    </source>
</evidence>
<dbReference type="Pfam" id="PF24883">
    <property type="entry name" value="NPHP3_N"/>
    <property type="match status" value="1"/>
</dbReference>
<accession>A0A9P4QW34</accession>
<name>A0A9P4QW34_9PLEO</name>
<gene>
    <name evidence="3" type="ORF">EJ04DRAFT_497286</name>
</gene>
<dbReference type="InterPro" id="IPR027417">
    <property type="entry name" value="P-loop_NTPase"/>
</dbReference>
<sequence length="392" mass="44049">MLTSITSKLSQAIKDDILPVRVHVDNTEHRNHLEWISPTDYPAQQSDTVKRRQKGTGQWFLDAPEVAKWQSEAKATLFCPGIPGAGKTMVAAIAIDSLLESTQDDSAGVAYVYCNYKDQKEQDINRILAAILKQLVQGRPSLAEPLTRLHKQHAHKGTRPSADEISTALQSVIVELSTVYIVIDALDECRNDDGTRRGLLTRIRGLQGKADVRFLATSRFLPDIVDDRVIRLVHYTTQEYLERIRETWNPSAQVDIASTCLTYLSFNDFKNGSCSTDTKLKERLQQSVFLDYAARYWGPHTLPVEDDVYDLACSFLLHKGSVSCTTQVMSISTYKYPGYTEDFPRSRIFTHATAQYGLANILKKLLESAEEELSITVNSKDSYDEDGLYIAA</sequence>
<evidence type="ECO:0000313" key="3">
    <source>
        <dbReference type="EMBL" id="KAF2732169.1"/>
    </source>
</evidence>
<reference evidence="3" key="1">
    <citation type="journal article" date="2020" name="Stud. Mycol.">
        <title>101 Dothideomycetes genomes: a test case for predicting lifestyles and emergence of pathogens.</title>
        <authorList>
            <person name="Haridas S."/>
            <person name="Albert R."/>
            <person name="Binder M."/>
            <person name="Bloem J."/>
            <person name="Labutti K."/>
            <person name="Salamov A."/>
            <person name="Andreopoulos B."/>
            <person name="Baker S."/>
            <person name="Barry K."/>
            <person name="Bills G."/>
            <person name="Bluhm B."/>
            <person name="Cannon C."/>
            <person name="Castanera R."/>
            <person name="Culley D."/>
            <person name="Daum C."/>
            <person name="Ezra D."/>
            <person name="Gonzalez J."/>
            <person name="Henrissat B."/>
            <person name="Kuo A."/>
            <person name="Liang C."/>
            <person name="Lipzen A."/>
            <person name="Lutzoni F."/>
            <person name="Magnuson J."/>
            <person name="Mondo S."/>
            <person name="Nolan M."/>
            <person name="Ohm R."/>
            <person name="Pangilinan J."/>
            <person name="Park H.-J."/>
            <person name="Ramirez L."/>
            <person name="Alfaro M."/>
            <person name="Sun H."/>
            <person name="Tritt A."/>
            <person name="Yoshinaga Y."/>
            <person name="Zwiers L.-H."/>
            <person name="Turgeon B."/>
            <person name="Goodwin S."/>
            <person name="Spatafora J."/>
            <person name="Crous P."/>
            <person name="Grigoriev I."/>
        </authorList>
    </citation>
    <scope>NUCLEOTIDE SEQUENCE</scope>
    <source>
        <strain evidence="3">CBS 125425</strain>
    </source>
</reference>
<dbReference type="InterPro" id="IPR056884">
    <property type="entry name" value="NPHP3-like_N"/>
</dbReference>
<dbReference type="OrthoDB" id="195446at2759"/>
<dbReference type="PANTHER" id="PTHR10039">
    <property type="entry name" value="AMELOGENIN"/>
    <property type="match status" value="1"/>
</dbReference>